<dbReference type="OrthoDB" id="5186at2759"/>
<evidence type="ECO:0000313" key="2">
    <source>
        <dbReference type="Proteomes" id="UP000077315"/>
    </source>
</evidence>
<dbReference type="Proteomes" id="UP000077315">
    <property type="component" value="Unassembled WGS sequence"/>
</dbReference>
<protein>
    <recommendedName>
        <fullName evidence="3">VWFA domain-containing protein</fullName>
    </recommendedName>
</protein>
<name>A0A167MJV3_PHYB8</name>
<reference evidence="2" key="1">
    <citation type="submission" date="2015-06" db="EMBL/GenBank/DDBJ databases">
        <title>Expansion of signal transduction pathways in fungi by whole-genome duplication.</title>
        <authorList>
            <consortium name="DOE Joint Genome Institute"/>
            <person name="Corrochano L.M."/>
            <person name="Kuo A."/>
            <person name="Marcet-Houben M."/>
            <person name="Polaino S."/>
            <person name="Salamov A."/>
            <person name="Villalobos J.M."/>
            <person name="Alvarez M.I."/>
            <person name="Avalos J."/>
            <person name="Benito E.P."/>
            <person name="Benoit I."/>
            <person name="Burger G."/>
            <person name="Camino L.P."/>
            <person name="Canovas D."/>
            <person name="Cerda-Olmedo E."/>
            <person name="Cheng J.-F."/>
            <person name="Dominguez A."/>
            <person name="Elias M."/>
            <person name="Eslava A.P."/>
            <person name="Glaser F."/>
            <person name="Grimwood J."/>
            <person name="Gutierrez G."/>
            <person name="Heitman J."/>
            <person name="Henrissat B."/>
            <person name="Iturriaga E.A."/>
            <person name="Lang B.F."/>
            <person name="Lavin J.L."/>
            <person name="Lee S."/>
            <person name="Li W."/>
            <person name="Lindquist E."/>
            <person name="Lopez-Garcia S."/>
            <person name="Luque E.M."/>
            <person name="Marcos A.T."/>
            <person name="Martin J."/>
            <person name="McCluskey K."/>
            <person name="Medina H.R."/>
            <person name="Miralles-Duran A."/>
            <person name="Miyazaki A."/>
            <person name="Munoz-Torres E."/>
            <person name="Oguiza J.A."/>
            <person name="Ohm R."/>
            <person name="Olmedo M."/>
            <person name="Orejas M."/>
            <person name="Ortiz-Castellanos L."/>
            <person name="Pisabarro A.G."/>
            <person name="Rodriguez-Romero J."/>
            <person name="Ruiz-Herrera J."/>
            <person name="Ruiz-Vazquez R."/>
            <person name="Sanz C."/>
            <person name="Schackwitz W."/>
            <person name="Schmutz J."/>
            <person name="Shahriari M."/>
            <person name="Shelest E."/>
            <person name="Silva-Franco F."/>
            <person name="Soanes D."/>
            <person name="Syed K."/>
            <person name="Tagua V.G."/>
            <person name="Talbot N.J."/>
            <person name="Thon M."/>
            <person name="De vries R.P."/>
            <person name="Wiebenga A."/>
            <person name="Yadav J.S."/>
            <person name="Braun E.L."/>
            <person name="Baker S."/>
            <person name="Garre V."/>
            <person name="Horwitz B."/>
            <person name="Torres-Martinez S."/>
            <person name="Idnurm A."/>
            <person name="Herrera-Estrella A."/>
            <person name="Gabaldon T."/>
            <person name="Grigoriev I.V."/>
        </authorList>
    </citation>
    <scope>NUCLEOTIDE SEQUENCE [LARGE SCALE GENOMIC DNA]</scope>
    <source>
        <strain evidence="2">NRRL 1555(-)</strain>
    </source>
</reference>
<keyword evidence="2" id="KW-1185">Reference proteome</keyword>
<evidence type="ECO:0000313" key="1">
    <source>
        <dbReference type="EMBL" id="OAD73054.1"/>
    </source>
</evidence>
<dbReference type="VEuPathDB" id="FungiDB:PHYBLDRAFT_159083"/>
<dbReference type="EMBL" id="KV440982">
    <property type="protein sequence ID" value="OAD73054.1"/>
    <property type="molecule type" value="Genomic_DNA"/>
</dbReference>
<dbReference type="PANTHER" id="PTHR21610:SF9">
    <property type="entry name" value="VON WILLEBRAND FACTOR A DOMAIN-CONTAINING PROTEIN 8"/>
    <property type="match status" value="1"/>
</dbReference>
<dbReference type="InParanoid" id="A0A167MJV3"/>
<dbReference type="InterPro" id="IPR039891">
    <property type="entry name" value="VWA8"/>
</dbReference>
<dbReference type="GeneID" id="28994816"/>
<dbReference type="STRING" id="763407.A0A167MJV3"/>
<dbReference type="AlphaFoldDB" id="A0A167MJV3"/>
<proteinExistence type="predicted"/>
<sequence>MFRFNAHDRRLERSMEVALMLMEAFRGFEHKFAYRIVGHSGDGANIEFVKPGNYPKTEKEEFEILSKMRAHSQYCLSGDNTLGAASHSVKEIVKEEGDDHFVVILSDANIAQYNIHPDDIARVLKSDDRVTAQMIFIGSLQDQAEQLKKALGSNAHMCVENKELPKIMKALFLASMIKS</sequence>
<gene>
    <name evidence="1" type="ORF">PHYBLDRAFT_159083</name>
</gene>
<dbReference type="RefSeq" id="XP_018291094.1">
    <property type="nucleotide sequence ID" value="XM_018433910.1"/>
</dbReference>
<organism evidence="1 2">
    <name type="scientific">Phycomyces blakesleeanus (strain ATCC 8743b / DSM 1359 / FGSC 10004 / NBRC 33097 / NRRL 1555)</name>
    <dbReference type="NCBI Taxonomy" id="763407"/>
    <lineage>
        <taxon>Eukaryota</taxon>
        <taxon>Fungi</taxon>
        <taxon>Fungi incertae sedis</taxon>
        <taxon>Mucoromycota</taxon>
        <taxon>Mucoromycotina</taxon>
        <taxon>Mucoromycetes</taxon>
        <taxon>Mucorales</taxon>
        <taxon>Phycomycetaceae</taxon>
        <taxon>Phycomyces</taxon>
    </lineage>
</organism>
<accession>A0A167MJV3</accession>
<dbReference type="PANTHER" id="PTHR21610">
    <property type="entry name" value="VON WILLEBRAND FACTOR A DOMAIN-CONTAINING PROTEIN 8"/>
    <property type="match status" value="1"/>
</dbReference>
<dbReference type="GO" id="GO:0005737">
    <property type="term" value="C:cytoplasm"/>
    <property type="evidence" value="ECO:0007669"/>
    <property type="project" value="TreeGrafter"/>
</dbReference>
<feature type="non-terminal residue" evidence="1">
    <location>
        <position position="1"/>
    </location>
</feature>
<evidence type="ECO:0008006" key="3">
    <source>
        <dbReference type="Google" id="ProtNLM"/>
    </source>
</evidence>